<keyword evidence="5" id="KW-0274">FAD</keyword>
<dbReference type="InterPro" id="IPR015345">
    <property type="entry name" value="Cytokinin_DH_FAD/cytokin-bd"/>
</dbReference>
<evidence type="ECO:0000259" key="9">
    <source>
        <dbReference type="PROSITE" id="PS51387"/>
    </source>
</evidence>
<dbReference type="OrthoDB" id="415825at2759"/>
<dbReference type="Pfam" id="PF01565">
    <property type="entry name" value="FAD_binding_4"/>
    <property type="match status" value="1"/>
</dbReference>
<dbReference type="SUPFAM" id="SSF55103">
    <property type="entry name" value="FAD-linked oxidases, C-terminal domain"/>
    <property type="match status" value="1"/>
</dbReference>
<evidence type="ECO:0000256" key="2">
    <source>
        <dbReference type="ARBA" id="ARBA00005466"/>
    </source>
</evidence>
<comment type="cofactor">
    <cofactor evidence="1">
        <name>FAD</name>
        <dbReference type="ChEBI" id="CHEBI:57692"/>
    </cofactor>
</comment>
<protein>
    <recommendedName>
        <fullName evidence="3">cytokinin dehydrogenase</fullName>
        <ecNumber evidence="3">1.5.99.12</ecNumber>
    </recommendedName>
</protein>
<dbReference type="Gene3D" id="3.40.462.10">
    <property type="entry name" value="FAD-linked oxidases, C-terminal domain"/>
    <property type="match status" value="1"/>
</dbReference>
<dbReference type="GO" id="GO:0019139">
    <property type="term" value="F:cytokinin dehydrogenase activity"/>
    <property type="evidence" value="ECO:0007669"/>
    <property type="project" value="UniProtKB-EC"/>
</dbReference>
<keyword evidence="4" id="KW-0285">Flavoprotein</keyword>
<name>A0A2P5YVX3_GOSBA</name>
<dbReference type="SUPFAM" id="SSF56176">
    <property type="entry name" value="FAD-binding/transporter-associated domain-like"/>
    <property type="match status" value="1"/>
</dbReference>
<dbReference type="Pfam" id="PF09265">
    <property type="entry name" value="Cytokin-bind"/>
    <property type="match status" value="1"/>
</dbReference>
<dbReference type="GO" id="GO:0009690">
    <property type="term" value="P:cytokinin metabolic process"/>
    <property type="evidence" value="ECO:0007669"/>
    <property type="project" value="InterPro"/>
</dbReference>
<keyword evidence="6" id="KW-0560">Oxidoreductase</keyword>
<dbReference type="InterPro" id="IPR016167">
    <property type="entry name" value="FAD-bd_PCMH_sub1"/>
</dbReference>
<keyword evidence="8" id="KW-0732">Signal</keyword>
<dbReference type="AlphaFoldDB" id="A0A2P5YVX3"/>
<gene>
    <name evidence="10" type="ORF">GOBAR_AA00879</name>
</gene>
<organism evidence="10 11">
    <name type="scientific">Gossypium barbadense</name>
    <name type="common">Sea Island cotton</name>
    <name type="synonym">Hibiscus barbadensis</name>
    <dbReference type="NCBI Taxonomy" id="3634"/>
    <lineage>
        <taxon>Eukaryota</taxon>
        <taxon>Viridiplantae</taxon>
        <taxon>Streptophyta</taxon>
        <taxon>Embryophyta</taxon>
        <taxon>Tracheophyta</taxon>
        <taxon>Spermatophyta</taxon>
        <taxon>Magnoliopsida</taxon>
        <taxon>eudicotyledons</taxon>
        <taxon>Gunneridae</taxon>
        <taxon>Pentapetalae</taxon>
        <taxon>rosids</taxon>
        <taxon>malvids</taxon>
        <taxon>Malvales</taxon>
        <taxon>Malvaceae</taxon>
        <taxon>Malvoideae</taxon>
        <taxon>Gossypium</taxon>
    </lineage>
</organism>
<evidence type="ECO:0000313" key="10">
    <source>
        <dbReference type="EMBL" id="PPS19702.1"/>
    </source>
</evidence>
<dbReference type="InterPro" id="IPR016170">
    <property type="entry name" value="Cytok_DH_C_sf"/>
</dbReference>
<dbReference type="Gene3D" id="3.30.465.10">
    <property type="match status" value="1"/>
</dbReference>
<evidence type="ECO:0000256" key="5">
    <source>
        <dbReference type="ARBA" id="ARBA00022827"/>
    </source>
</evidence>
<dbReference type="InterPro" id="IPR016166">
    <property type="entry name" value="FAD-bd_PCMH"/>
</dbReference>
<dbReference type="InterPro" id="IPR016164">
    <property type="entry name" value="FAD-linked_Oxase-like_C"/>
</dbReference>
<evidence type="ECO:0000256" key="7">
    <source>
        <dbReference type="ARBA" id="ARBA00048224"/>
    </source>
</evidence>
<evidence type="ECO:0000256" key="6">
    <source>
        <dbReference type="ARBA" id="ARBA00023002"/>
    </source>
</evidence>
<dbReference type="Proteomes" id="UP000239757">
    <property type="component" value="Unassembled WGS sequence"/>
</dbReference>
<evidence type="ECO:0000256" key="3">
    <source>
        <dbReference type="ARBA" id="ARBA00011928"/>
    </source>
</evidence>
<dbReference type="EC" id="1.5.99.12" evidence="3"/>
<dbReference type="EMBL" id="KZ662742">
    <property type="protein sequence ID" value="PPS19702.1"/>
    <property type="molecule type" value="Genomic_DNA"/>
</dbReference>
<comment type="catalytic activity">
    <reaction evidence="7">
        <text>N(6)-dimethylallyladenine + A + H2O = 3-methyl-2-butenal + adenine + AH2</text>
        <dbReference type="Rhea" id="RHEA:13625"/>
        <dbReference type="ChEBI" id="CHEBI:13193"/>
        <dbReference type="ChEBI" id="CHEBI:15377"/>
        <dbReference type="ChEBI" id="CHEBI:15825"/>
        <dbReference type="ChEBI" id="CHEBI:16708"/>
        <dbReference type="ChEBI" id="CHEBI:17499"/>
        <dbReference type="ChEBI" id="CHEBI:17660"/>
        <dbReference type="EC" id="1.5.99.12"/>
    </reaction>
</comment>
<dbReference type="Gene3D" id="3.30.43.10">
    <property type="entry name" value="Uridine Diphospho-n-acetylenolpyruvylglucosamine Reductase, domain 2"/>
    <property type="match status" value="1"/>
</dbReference>
<dbReference type="PROSITE" id="PS51387">
    <property type="entry name" value="FAD_PCMH"/>
    <property type="match status" value="1"/>
</dbReference>
<reference evidence="10 11" key="1">
    <citation type="submission" date="2015-01" db="EMBL/GenBank/DDBJ databases">
        <title>Genome of allotetraploid Gossypium barbadense reveals genomic plasticity and fiber elongation in cotton evolution.</title>
        <authorList>
            <person name="Chen X."/>
            <person name="Liu X."/>
            <person name="Zhao B."/>
            <person name="Zheng H."/>
            <person name="Hu Y."/>
            <person name="Lu G."/>
            <person name="Yang C."/>
            <person name="Chen J."/>
            <person name="Shan C."/>
            <person name="Zhang L."/>
            <person name="Zhou Y."/>
            <person name="Wang L."/>
            <person name="Guo W."/>
            <person name="Bai Y."/>
            <person name="Ruan J."/>
            <person name="Shangguan X."/>
            <person name="Mao Y."/>
            <person name="Jiang J."/>
            <person name="Zhu Y."/>
            <person name="Lei J."/>
            <person name="Kang H."/>
            <person name="Chen S."/>
            <person name="He X."/>
            <person name="Wang R."/>
            <person name="Wang Y."/>
            <person name="Chen J."/>
            <person name="Wang L."/>
            <person name="Yu S."/>
            <person name="Wang B."/>
            <person name="Wei J."/>
            <person name="Song S."/>
            <person name="Lu X."/>
            <person name="Gao Z."/>
            <person name="Gu W."/>
            <person name="Deng X."/>
            <person name="Ma D."/>
            <person name="Wang S."/>
            <person name="Liang W."/>
            <person name="Fang L."/>
            <person name="Cai C."/>
            <person name="Zhu X."/>
            <person name="Zhou B."/>
            <person name="Zhang Y."/>
            <person name="Chen Z."/>
            <person name="Xu S."/>
            <person name="Zhu R."/>
            <person name="Wang S."/>
            <person name="Zhang T."/>
            <person name="Zhao G."/>
        </authorList>
    </citation>
    <scope>NUCLEOTIDE SEQUENCE [LARGE SCALE GENOMIC DNA]</scope>
    <source>
        <strain evidence="11">cv. Xinhai21</strain>
        <tissue evidence="10">Leaf</tissue>
    </source>
</reference>
<feature type="domain" description="FAD-binding PCMH-type" evidence="9">
    <location>
        <begin position="30"/>
        <end position="200"/>
    </location>
</feature>
<evidence type="ECO:0000313" key="11">
    <source>
        <dbReference type="Proteomes" id="UP000239757"/>
    </source>
</evidence>
<feature type="chain" id="PRO_5015125840" description="cytokinin dehydrogenase" evidence="8">
    <location>
        <begin position="21"/>
        <end position="481"/>
    </location>
</feature>
<comment type="similarity">
    <text evidence="2">Belongs to the oxygen-dependent FAD-linked oxidoreductase family.</text>
</comment>
<dbReference type="PANTHER" id="PTHR13878">
    <property type="entry name" value="GULONOLACTONE OXIDASE"/>
    <property type="match status" value="1"/>
</dbReference>
<feature type="signal peptide" evidence="8">
    <location>
        <begin position="1"/>
        <end position="20"/>
    </location>
</feature>
<sequence length="481" mass="54371">MAVALPSFFTAIMIMSRLMAFIGISKNNDMSSKLQALDIAPKVSHDPSAIESASQDFGHIVKAAPQAVLLPSSPRDIASLVNFSYSNSVPFSIAARGNSHSLNGQAMAKNGVVIDMTSMKSGNGTGIRIASGTLSNAGISGQTFRYGPQISNVYEIDVITGTADFVTCSPNNNSDLFYAALGGLGQFGIITRARIPLEPAPKRVKWVRMLYTDFLDFTRDQELLISKNGRNDNKALNYLEGSLLLDQGSLDNWRSSFFPPQDQPKIISLITKFRIVYCLEIVKHYDSQTKTTVDKDLQQLLKGLSYLPGFMFEKDAKYEEFLNRVHSEELKLKAKGLWDVPHPWLNLFIPKSIVLQKKHYYWTCPCLPHEQKKAYTMICFFGRWDDRMSAVIPDEEIFYTVGLFQSSGFDDWRTFEDQNKEILQFCEKAGIKVKQYLPHYTTKVGWVNHFGSKWSTFQKRKLQFDPKLLLSPGQRIFNNNQ</sequence>
<dbReference type="InterPro" id="IPR050432">
    <property type="entry name" value="FAD-linked_Oxidoreductases_BP"/>
</dbReference>
<evidence type="ECO:0000256" key="4">
    <source>
        <dbReference type="ARBA" id="ARBA00022630"/>
    </source>
</evidence>
<dbReference type="InterPro" id="IPR006094">
    <property type="entry name" value="Oxid_FAD_bind_N"/>
</dbReference>
<dbReference type="GO" id="GO:0071949">
    <property type="term" value="F:FAD binding"/>
    <property type="evidence" value="ECO:0007669"/>
    <property type="project" value="InterPro"/>
</dbReference>
<dbReference type="InterPro" id="IPR016169">
    <property type="entry name" value="FAD-bd_PCMH_sub2"/>
</dbReference>
<accession>A0A2P5YVX3</accession>
<proteinExistence type="inferred from homology"/>
<evidence type="ECO:0000256" key="8">
    <source>
        <dbReference type="SAM" id="SignalP"/>
    </source>
</evidence>
<evidence type="ECO:0000256" key="1">
    <source>
        <dbReference type="ARBA" id="ARBA00001974"/>
    </source>
</evidence>
<dbReference type="InterPro" id="IPR036318">
    <property type="entry name" value="FAD-bd_PCMH-like_sf"/>
</dbReference>
<dbReference type="PANTHER" id="PTHR13878:SF127">
    <property type="entry name" value="CYTOKININ DEHYDROGENASE 3"/>
    <property type="match status" value="1"/>
</dbReference>